<evidence type="ECO:0000256" key="3">
    <source>
        <dbReference type="ARBA" id="ARBA00022833"/>
    </source>
</evidence>
<dbReference type="Pfam" id="PF04434">
    <property type="entry name" value="SWIM"/>
    <property type="match status" value="1"/>
</dbReference>
<dbReference type="EMBL" id="JANJYI010000009">
    <property type="protein sequence ID" value="KAK2634984.1"/>
    <property type="molecule type" value="Genomic_DNA"/>
</dbReference>
<dbReference type="PANTHER" id="PTHR31973">
    <property type="entry name" value="POLYPROTEIN, PUTATIVE-RELATED"/>
    <property type="match status" value="1"/>
</dbReference>
<protein>
    <recommendedName>
        <fullName evidence="5">SWIM-type domain-containing protein</fullName>
    </recommendedName>
</protein>
<keyword evidence="3" id="KW-0862">Zinc</keyword>
<gene>
    <name evidence="6" type="ORF">Ddye_029776</name>
</gene>
<comment type="caution">
    <text evidence="6">The sequence shown here is derived from an EMBL/GenBank/DDBJ whole genome shotgun (WGS) entry which is preliminary data.</text>
</comment>
<keyword evidence="1" id="KW-0479">Metal-binding</keyword>
<keyword evidence="2 4" id="KW-0863">Zinc-finger</keyword>
<evidence type="ECO:0000259" key="5">
    <source>
        <dbReference type="PROSITE" id="PS50966"/>
    </source>
</evidence>
<accession>A0AAD9TG53</accession>
<feature type="domain" description="SWIM-type" evidence="5">
    <location>
        <begin position="117"/>
        <end position="149"/>
    </location>
</feature>
<evidence type="ECO:0000256" key="1">
    <source>
        <dbReference type="ARBA" id="ARBA00022723"/>
    </source>
</evidence>
<dbReference type="SMART" id="SM00575">
    <property type="entry name" value="ZnF_PMZ"/>
    <property type="match status" value="1"/>
</dbReference>
<reference evidence="6" key="1">
    <citation type="journal article" date="2023" name="Plant J.">
        <title>Genome sequences and population genomics provide insights into the demographic history, inbreeding, and mutation load of two 'living fossil' tree species of Dipteronia.</title>
        <authorList>
            <person name="Feng Y."/>
            <person name="Comes H.P."/>
            <person name="Chen J."/>
            <person name="Zhu S."/>
            <person name="Lu R."/>
            <person name="Zhang X."/>
            <person name="Li P."/>
            <person name="Qiu J."/>
            <person name="Olsen K.M."/>
            <person name="Qiu Y."/>
        </authorList>
    </citation>
    <scope>NUCLEOTIDE SEQUENCE</scope>
    <source>
        <strain evidence="6">KIB01</strain>
    </source>
</reference>
<evidence type="ECO:0000256" key="4">
    <source>
        <dbReference type="PROSITE-ProRule" id="PRU00325"/>
    </source>
</evidence>
<dbReference type="AlphaFoldDB" id="A0AAD9TG53"/>
<dbReference type="InterPro" id="IPR036875">
    <property type="entry name" value="Znf_CCHC_sf"/>
</dbReference>
<dbReference type="GO" id="GO:0003676">
    <property type="term" value="F:nucleic acid binding"/>
    <property type="evidence" value="ECO:0007669"/>
    <property type="project" value="InterPro"/>
</dbReference>
<name>A0AAD9TG53_9ROSI</name>
<organism evidence="6 7">
    <name type="scientific">Dipteronia dyeriana</name>
    <dbReference type="NCBI Taxonomy" id="168575"/>
    <lineage>
        <taxon>Eukaryota</taxon>
        <taxon>Viridiplantae</taxon>
        <taxon>Streptophyta</taxon>
        <taxon>Embryophyta</taxon>
        <taxon>Tracheophyta</taxon>
        <taxon>Spermatophyta</taxon>
        <taxon>Magnoliopsida</taxon>
        <taxon>eudicotyledons</taxon>
        <taxon>Gunneridae</taxon>
        <taxon>Pentapetalae</taxon>
        <taxon>rosids</taxon>
        <taxon>malvids</taxon>
        <taxon>Sapindales</taxon>
        <taxon>Sapindaceae</taxon>
        <taxon>Hippocastanoideae</taxon>
        <taxon>Acereae</taxon>
        <taxon>Dipteronia</taxon>
    </lineage>
</organism>
<sequence length="304" mass="35318">MYRAKKIVLNNLKTDHTTAFAKIKKYGNAIIAMNPECFNNWIKDERDKPILTLLKHLMRKIMVRFSDKCDELEKLKDSITPYAREQLSSNEKKGRKLQVYHGMGDWCKTVNKRGVKLVVNIGEVTCDCGMWQISGLPCKHVVTVFMYKRVFPDDHVYWYYTKETLKLTYNGVIKPILEESKWPEYQYQHIDPPTKCAKVGRPKMNRKSAADETRAPSKIFSNRCQTCQTIGHTSHTCPDKGKQVGSSLKKKKKHLKGVLLEQLLVLEPKKVAQALHMITSWLHQPLHLNNIWLHQDMCLMVAHR</sequence>
<keyword evidence="7" id="KW-1185">Reference proteome</keyword>
<dbReference type="InterPro" id="IPR006564">
    <property type="entry name" value="Znf_PMZ"/>
</dbReference>
<dbReference type="InterPro" id="IPR007527">
    <property type="entry name" value="Znf_SWIM"/>
</dbReference>
<evidence type="ECO:0000256" key="2">
    <source>
        <dbReference type="ARBA" id="ARBA00022771"/>
    </source>
</evidence>
<dbReference type="PANTHER" id="PTHR31973:SF187">
    <property type="entry name" value="MUTATOR TRANSPOSASE MUDRA PROTEIN"/>
    <property type="match status" value="1"/>
</dbReference>
<proteinExistence type="predicted"/>
<dbReference type="Proteomes" id="UP001280121">
    <property type="component" value="Unassembled WGS sequence"/>
</dbReference>
<evidence type="ECO:0000313" key="6">
    <source>
        <dbReference type="EMBL" id="KAK2634984.1"/>
    </source>
</evidence>
<dbReference type="SUPFAM" id="SSF57756">
    <property type="entry name" value="Retrovirus zinc finger-like domains"/>
    <property type="match status" value="1"/>
</dbReference>
<evidence type="ECO:0000313" key="7">
    <source>
        <dbReference type="Proteomes" id="UP001280121"/>
    </source>
</evidence>
<dbReference type="GO" id="GO:0008270">
    <property type="term" value="F:zinc ion binding"/>
    <property type="evidence" value="ECO:0007669"/>
    <property type="project" value="UniProtKB-KW"/>
</dbReference>
<dbReference type="PROSITE" id="PS50966">
    <property type="entry name" value="ZF_SWIM"/>
    <property type="match status" value="1"/>
</dbReference>